<dbReference type="EMBL" id="WHSC02000014">
    <property type="protein sequence ID" value="MDO6124651.1"/>
    <property type="molecule type" value="Genomic_DNA"/>
</dbReference>
<accession>A0ABT8XLN4</accession>
<sequence length="86" mass="10250">MFSNQIASTHQVSVLNETNKQEPVETAQDRLPIVCVMRTALEREVTFKRSSEIARKSMTEERRRCDERYERLRLARLQAEQQQRQL</sequence>
<evidence type="ECO:0000313" key="3">
    <source>
        <dbReference type="Proteomes" id="UP001177080"/>
    </source>
</evidence>
<proteinExistence type="predicted"/>
<dbReference type="Proteomes" id="UP001177080">
    <property type="component" value="Unassembled WGS sequence"/>
</dbReference>
<reference evidence="2" key="1">
    <citation type="submission" date="2022-04" db="EMBL/GenBank/DDBJ databases">
        <title>Shinella lacus sp. nov., a novel member of the genus Shinella from water.</title>
        <authorList>
            <person name="Deng Y."/>
        </authorList>
    </citation>
    <scope>NUCLEOTIDE SEQUENCE</scope>
    <source>
        <strain evidence="2">JCM 31239</strain>
    </source>
</reference>
<evidence type="ECO:0000313" key="2">
    <source>
        <dbReference type="EMBL" id="MDO6124651.1"/>
    </source>
</evidence>
<name>A0ABT8XLN4_9HYPH</name>
<dbReference type="RefSeq" id="WP_244763966.1">
    <property type="nucleotide sequence ID" value="NZ_JALJCJ010000010.1"/>
</dbReference>
<keyword evidence="3" id="KW-1185">Reference proteome</keyword>
<organism evidence="2 3">
    <name type="scientific">Shinella curvata</name>
    <dbReference type="NCBI Taxonomy" id="1817964"/>
    <lineage>
        <taxon>Bacteria</taxon>
        <taxon>Pseudomonadati</taxon>
        <taxon>Pseudomonadota</taxon>
        <taxon>Alphaproteobacteria</taxon>
        <taxon>Hyphomicrobiales</taxon>
        <taxon>Rhizobiaceae</taxon>
        <taxon>Shinella</taxon>
    </lineage>
</organism>
<evidence type="ECO:0000256" key="1">
    <source>
        <dbReference type="SAM" id="MobiDB-lite"/>
    </source>
</evidence>
<comment type="caution">
    <text evidence="2">The sequence shown here is derived from an EMBL/GenBank/DDBJ whole genome shotgun (WGS) entry which is preliminary data.</text>
</comment>
<feature type="region of interest" description="Disordered" evidence="1">
    <location>
        <begin position="1"/>
        <end position="28"/>
    </location>
</feature>
<feature type="compositionally biased region" description="Polar residues" evidence="1">
    <location>
        <begin position="1"/>
        <end position="18"/>
    </location>
</feature>
<gene>
    <name evidence="2" type="ORF">GB928_026055</name>
</gene>
<protein>
    <submittedName>
        <fullName evidence="2">Uncharacterized protein</fullName>
    </submittedName>
</protein>